<feature type="transmembrane region" description="Helical" evidence="2">
    <location>
        <begin position="132"/>
        <end position="151"/>
    </location>
</feature>
<feature type="transmembrane region" description="Helical" evidence="2">
    <location>
        <begin position="106"/>
        <end position="126"/>
    </location>
</feature>
<feature type="compositionally biased region" description="Low complexity" evidence="1">
    <location>
        <begin position="46"/>
        <end position="56"/>
    </location>
</feature>
<keyword evidence="2" id="KW-0812">Transmembrane</keyword>
<dbReference type="EMBL" id="SOGT01000019">
    <property type="protein sequence ID" value="TFD22776.1"/>
    <property type="molecule type" value="Genomic_DNA"/>
</dbReference>
<dbReference type="PANTHER" id="PTHR34351">
    <property type="entry name" value="SLR1927 PROTEIN-RELATED"/>
    <property type="match status" value="1"/>
</dbReference>
<keyword evidence="5" id="KW-1185">Reference proteome</keyword>
<organism evidence="4 5">
    <name type="scientific">Cryobacterium lyxosi</name>
    <dbReference type="NCBI Taxonomy" id="1259228"/>
    <lineage>
        <taxon>Bacteria</taxon>
        <taxon>Bacillati</taxon>
        <taxon>Actinomycetota</taxon>
        <taxon>Actinomycetes</taxon>
        <taxon>Micrococcales</taxon>
        <taxon>Microbacteriaceae</taxon>
        <taxon>Cryobacterium</taxon>
    </lineage>
</organism>
<comment type="caution">
    <text evidence="4">The sequence shown here is derived from an EMBL/GenBank/DDBJ whole genome shotgun (WGS) entry which is preliminary data.</text>
</comment>
<dbReference type="OrthoDB" id="9812729at2"/>
<evidence type="ECO:0000256" key="1">
    <source>
        <dbReference type="SAM" id="MobiDB-lite"/>
    </source>
</evidence>
<dbReference type="Proteomes" id="UP000298424">
    <property type="component" value="Unassembled WGS sequence"/>
</dbReference>
<keyword evidence="2" id="KW-1133">Transmembrane helix</keyword>
<feature type="compositionally biased region" description="Basic residues" evidence="1">
    <location>
        <begin position="1"/>
        <end position="17"/>
    </location>
</feature>
<proteinExistence type="predicted"/>
<sequence length="496" mass="54207">MRARPRGRVRWRHRERRHRPDSARRRSAQSERPGVSFHTESRRARTSTLTRTSTQSRYATHTRYSTTRTNTSTTLTLVDAVVLWMRVSRTVRNGVKASVEWVGETVTPAGWVVVATAIVLLPLGLVFGWTELIVTGCVAVALILISLPFLAGGRAYSVDFVLPVDRVVAGSEVIGTLTVTNVSKRLELPGRVDVPIGKGLADVYVPLLRAGQVHEEYVRVPAYRRGVIDVGPVTTVRSDPLGVLGRSRPWADVDRLFVHPVTVSIPSTSAGFVRDLEGNPTSDIVDSDISFHAIREYAPGDGQRHIHWKSTAKTGKLMVRQFEESRRSRLAIVLSLNAAEYASEDEFEMAVSAAGSLGVRAIRDGRDLAVVASEEIPDIVRSSIRSVRSLSVVSTRTLLDDLTAIETSPHAMHVEDVCVLAAQVVPDISIAFVVCGSAMTARRLQALTLKFAGNVQVVAVLCNPNEQPSFRDLAGTSVLTIGVLDDFRSLLSRRAA</sequence>
<dbReference type="InterPro" id="IPR002881">
    <property type="entry name" value="DUF58"/>
</dbReference>
<dbReference type="Pfam" id="PF01882">
    <property type="entry name" value="DUF58"/>
    <property type="match status" value="1"/>
</dbReference>
<evidence type="ECO:0000259" key="3">
    <source>
        <dbReference type="Pfam" id="PF01882"/>
    </source>
</evidence>
<feature type="domain" description="DUF58" evidence="3">
    <location>
        <begin position="294"/>
        <end position="375"/>
    </location>
</feature>
<dbReference type="PANTHER" id="PTHR34351:SF1">
    <property type="entry name" value="SLR1927 PROTEIN"/>
    <property type="match status" value="1"/>
</dbReference>
<evidence type="ECO:0000256" key="2">
    <source>
        <dbReference type="SAM" id="Phobius"/>
    </source>
</evidence>
<keyword evidence="2" id="KW-0472">Membrane</keyword>
<accession>A0A4R8ZBH4</accession>
<reference evidence="4 5" key="1">
    <citation type="submission" date="2019-03" db="EMBL/GenBank/DDBJ databases">
        <title>Genomics of glacier-inhabiting Cryobacterium strains.</title>
        <authorList>
            <person name="Liu Q."/>
            <person name="Xin Y.-H."/>
        </authorList>
    </citation>
    <scope>NUCLEOTIDE SEQUENCE [LARGE SCALE GENOMIC DNA]</scope>
    <source>
        <strain evidence="4 5">TMT1-1</strain>
    </source>
</reference>
<name>A0A4R8ZBH4_9MICO</name>
<protein>
    <submittedName>
        <fullName evidence="4">DUF58 domain-containing protein</fullName>
    </submittedName>
</protein>
<dbReference type="AlphaFoldDB" id="A0A4R8ZBH4"/>
<evidence type="ECO:0000313" key="4">
    <source>
        <dbReference type="EMBL" id="TFD22776.1"/>
    </source>
</evidence>
<evidence type="ECO:0000313" key="5">
    <source>
        <dbReference type="Proteomes" id="UP000298424"/>
    </source>
</evidence>
<gene>
    <name evidence="4" type="ORF">E3T27_15990</name>
</gene>
<feature type="region of interest" description="Disordered" evidence="1">
    <location>
        <begin position="1"/>
        <end position="56"/>
    </location>
</feature>